<evidence type="ECO:0000256" key="17">
    <source>
        <dbReference type="SAM" id="MobiDB-lite"/>
    </source>
</evidence>
<dbReference type="Pfam" id="PF00155">
    <property type="entry name" value="Aminotran_1_2"/>
    <property type="match status" value="1"/>
</dbReference>
<feature type="transmembrane region" description="Helical" evidence="18">
    <location>
        <begin position="60"/>
        <end position="81"/>
    </location>
</feature>
<dbReference type="Gene3D" id="3.40.640.10">
    <property type="entry name" value="Type I PLP-dependent aspartate aminotransferase-like (Major domain)"/>
    <property type="match status" value="1"/>
</dbReference>
<dbReference type="PROSITE" id="PS00599">
    <property type="entry name" value="AA_TRANSFER_CLASS_2"/>
    <property type="match status" value="1"/>
</dbReference>
<comment type="pathway">
    <text evidence="4">Sphingolipid metabolism.</text>
</comment>
<dbReference type="Proteomes" id="UP000016666">
    <property type="component" value="Chromosome 3"/>
</dbReference>
<evidence type="ECO:0000256" key="3">
    <source>
        <dbReference type="ARBA" id="ARBA00004760"/>
    </source>
</evidence>
<keyword evidence="9" id="KW-0256">Endoplasmic reticulum</keyword>
<dbReference type="AlphaFoldDB" id="A0A493TB34"/>
<dbReference type="GeneTree" id="ENSGT00940000158513"/>
<feature type="domain" description="Aminotransferase class I/classII large" evidence="19">
    <location>
        <begin position="162"/>
        <end position="518"/>
    </location>
</feature>
<evidence type="ECO:0000256" key="4">
    <source>
        <dbReference type="ARBA" id="ARBA00004991"/>
    </source>
</evidence>
<evidence type="ECO:0000256" key="11">
    <source>
        <dbReference type="ARBA" id="ARBA00022919"/>
    </source>
</evidence>
<evidence type="ECO:0000256" key="10">
    <source>
        <dbReference type="ARBA" id="ARBA00022898"/>
    </source>
</evidence>
<evidence type="ECO:0000313" key="20">
    <source>
        <dbReference type="Ensembl" id="ENSAPLP00000022880.1"/>
    </source>
</evidence>
<dbReference type="FunFam" id="3.40.640.10:FF:000047">
    <property type="entry name" value="serine palmitoyltransferase 2 isoform X1"/>
    <property type="match status" value="1"/>
</dbReference>
<dbReference type="PANTHER" id="PTHR13693:SF56">
    <property type="entry name" value="SERINE PALMITOYLTRANSFERASE 3"/>
    <property type="match status" value="1"/>
</dbReference>
<keyword evidence="12 18" id="KW-1133">Transmembrane helix</keyword>
<dbReference type="PANTHER" id="PTHR13693">
    <property type="entry name" value="CLASS II AMINOTRANSFERASE/8-AMINO-7-OXONONANOATE SYNTHASE"/>
    <property type="match status" value="1"/>
</dbReference>
<reference evidence="20 21" key="1">
    <citation type="submission" date="2017-10" db="EMBL/GenBank/DDBJ databases">
        <title>A new Pekin duck reference genome.</title>
        <authorList>
            <person name="Hou Z.-C."/>
            <person name="Zhou Z.-K."/>
            <person name="Zhu F."/>
            <person name="Hou S.-S."/>
        </authorList>
    </citation>
    <scope>NUCLEOTIDE SEQUENCE [LARGE SCALE GENOMIC DNA]</scope>
</reference>
<evidence type="ECO:0000256" key="2">
    <source>
        <dbReference type="ARBA" id="ARBA00004389"/>
    </source>
</evidence>
<evidence type="ECO:0000256" key="12">
    <source>
        <dbReference type="ARBA" id="ARBA00022989"/>
    </source>
</evidence>
<evidence type="ECO:0000256" key="5">
    <source>
        <dbReference type="ARBA" id="ARBA00008392"/>
    </source>
</evidence>
<evidence type="ECO:0000259" key="19">
    <source>
        <dbReference type="Pfam" id="PF00155"/>
    </source>
</evidence>
<dbReference type="Gene3D" id="3.90.1150.10">
    <property type="entry name" value="Aspartate Aminotransferase, domain 1"/>
    <property type="match status" value="1"/>
</dbReference>
<dbReference type="InterPro" id="IPR001917">
    <property type="entry name" value="Aminotrans_II_pyridoxalP_BS"/>
</dbReference>
<proteinExistence type="inferred from homology"/>
<dbReference type="GO" id="GO:0017059">
    <property type="term" value="C:serine palmitoyltransferase complex"/>
    <property type="evidence" value="ECO:0007669"/>
    <property type="project" value="Ensembl"/>
</dbReference>
<dbReference type="Ensembl" id="ENSAPLT00000021081.1">
    <property type="protein sequence ID" value="ENSAPLP00000022880.1"/>
    <property type="gene ID" value="ENSAPLG00000011146.2"/>
</dbReference>
<dbReference type="InterPro" id="IPR004839">
    <property type="entry name" value="Aminotransferase_I/II_large"/>
</dbReference>
<keyword evidence="15" id="KW-0012">Acyltransferase</keyword>
<comment type="similarity">
    <text evidence="5 16">Belongs to the class-II pyridoxal-phosphate-dependent aminotransferase family.</text>
</comment>
<keyword evidence="13" id="KW-0443">Lipid metabolism</keyword>
<dbReference type="STRING" id="8840.ENSAPLP00000022880"/>
<sequence length="595" mass="66730">MANPSAVCNGHLHHHHHQKQNNVLKSGVCKKNGITKGMKKNGVSNGTLYKKTFIEHFEQAPMYVAVLTFVGFGVGTIFGYLRDFMRAWGLEKRNIAEEREQQKDFVPLYQDFENFYTRNLYMRIRDNWNRPICSVPGPQFDLMERVTDDYNWTFRFTGRTIKNVINMGSYNYLGFAETEPNALKTVTKELQKYGTGICSTRQEMGTLDKHVELEKLVAKFLGVDDAMVFGMGFATNSMNIPALVGKGCLILSDELNHTSLVLGARLSGATIRIFKHNNMQSLEKLLRDAIIYGQPRSRRAWRKIIILVEGIYSMEGSIVRLPEIVSLKKKYKAYLYLDEAHSIGAVGATGRGVVEYFGMSPDDVDVLMGTFTKSFGAAGGYIAGKKDLVDFLRTHSHSAVYATSMCPPVAEQIIRAMKCLMGLDGTTQGLQRVRQLGKNTRYFRRRLHEMGFIIYGNDDSPVVPLLLYMPGKIGAFARRMLEKNIGVVVVGFPATPITESRARFCVSAAHTREMLDTVSTADVLLKLTSDAKGVGRSCVSVTLNLNNSFLFLFFWSCHLIFKGILALYILFLKTDYGTVNLLCSSISNSDQACHN</sequence>
<keyword evidence="14 18" id="KW-0472">Membrane</keyword>
<gene>
    <name evidence="20" type="primary">SPTLC3</name>
</gene>
<evidence type="ECO:0000256" key="13">
    <source>
        <dbReference type="ARBA" id="ARBA00023098"/>
    </source>
</evidence>
<feature type="region of interest" description="Disordered" evidence="17">
    <location>
        <begin position="1"/>
        <end position="22"/>
    </location>
</feature>
<dbReference type="InterPro" id="IPR050087">
    <property type="entry name" value="AON_synthase_class-II"/>
</dbReference>
<dbReference type="InterPro" id="IPR015424">
    <property type="entry name" value="PyrdxlP-dep_Trfase"/>
</dbReference>
<reference evidence="20" key="3">
    <citation type="submission" date="2025-09" db="UniProtKB">
        <authorList>
            <consortium name="Ensembl"/>
        </authorList>
    </citation>
    <scope>IDENTIFICATION</scope>
</reference>
<feature type="transmembrane region" description="Helical" evidence="18">
    <location>
        <begin position="549"/>
        <end position="571"/>
    </location>
</feature>
<dbReference type="GO" id="GO:0030170">
    <property type="term" value="F:pyridoxal phosphate binding"/>
    <property type="evidence" value="ECO:0007669"/>
    <property type="project" value="InterPro"/>
</dbReference>
<evidence type="ECO:0000313" key="21">
    <source>
        <dbReference type="Proteomes" id="UP000016666"/>
    </source>
</evidence>
<keyword evidence="8 18" id="KW-0812">Transmembrane</keyword>
<evidence type="ECO:0000256" key="8">
    <source>
        <dbReference type="ARBA" id="ARBA00022692"/>
    </source>
</evidence>
<comment type="pathway">
    <text evidence="3">Lipid metabolism; sphingolipid metabolism.</text>
</comment>
<accession>A0A493TB34</accession>
<evidence type="ECO:0000256" key="7">
    <source>
        <dbReference type="ARBA" id="ARBA00022679"/>
    </source>
</evidence>
<keyword evidence="7" id="KW-0808">Transferase</keyword>
<dbReference type="GO" id="GO:0004758">
    <property type="term" value="F:serine C-palmitoyltransferase activity"/>
    <property type="evidence" value="ECO:0007669"/>
    <property type="project" value="UniProtKB-EC"/>
</dbReference>
<evidence type="ECO:0000256" key="9">
    <source>
        <dbReference type="ARBA" id="ARBA00022824"/>
    </source>
</evidence>
<evidence type="ECO:0000256" key="16">
    <source>
        <dbReference type="RuleBase" id="RU003693"/>
    </source>
</evidence>
<comment type="subcellular location">
    <subcellularLocation>
        <location evidence="2">Endoplasmic reticulum membrane</location>
        <topology evidence="2">Single-pass membrane protein</topology>
    </subcellularLocation>
</comment>
<dbReference type="InterPro" id="IPR015421">
    <property type="entry name" value="PyrdxlP-dep_Trfase_major"/>
</dbReference>
<keyword evidence="10 16" id="KW-0663">Pyridoxal phosphate</keyword>
<dbReference type="SUPFAM" id="SSF53383">
    <property type="entry name" value="PLP-dependent transferases"/>
    <property type="match status" value="1"/>
</dbReference>
<comment type="cofactor">
    <cofactor evidence="1 16">
        <name>pyridoxal 5'-phosphate</name>
        <dbReference type="ChEBI" id="CHEBI:597326"/>
    </cofactor>
</comment>
<evidence type="ECO:0000256" key="18">
    <source>
        <dbReference type="SAM" id="Phobius"/>
    </source>
</evidence>
<dbReference type="CDD" id="cd06454">
    <property type="entry name" value="KBL_like"/>
    <property type="match status" value="1"/>
</dbReference>
<dbReference type="GO" id="GO:0046512">
    <property type="term" value="P:sphingosine biosynthetic process"/>
    <property type="evidence" value="ECO:0007669"/>
    <property type="project" value="Ensembl"/>
</dbReference>
<reference evidence="20" key="2">
    <citation type="submission" date="2025-08" db="UniProtKB">
        <authorList>
            <consortium name="Ensembl"/>
        </authorList>
    </citation>
    <scope>IDENTIFICATION</scope>
</reference>
<evidence type="ECO:0000256" key="1">
    <source>
        <dbReference type="ARBA" id="ARBA00001933"/>
    </source>
</evidence>
<dbReference type="EC" id="2.3.1.50" evidence="6"/>
<evidence type="ECO:0000256" key="6">
    <source>
        <dbReference type="ARBA" id="ARBA00013220"/>
    </source>
</evidence>
<keyword evidence="21" id="KW-1185">Reference proteome</keyword>
<organism evidence="20 21">
    <name type="scientific">Anas platyrhynchos platyrhynchos</name>
    <name type="common">Northern mallard</name>
    <dbReference type="NCBI Taxonomy" id="8840"/>
    <lineage>
        <taxon>Eukaryota</taxon>
        <taxon>Metazoa</taxon>
        <taxon>Chordata</taxon>
        <taxon>Craniata</taxon>
        <taxon>Vertebrata</taxon>
        <taxon>Euteleostomi</taxon>
        <taxon>Archelosauria</taxon>
        <taxon>Archosauria</taxon>
        <taxon>Dinosauria</taxon>
        <taxon>Saurischia</taxon>
        <taxon>Theropoda</taxon>
        <taxon>Coelurosauria</taxon>
        <taxon>Aves</taxon>
        <taxon>Neognathae</taxon>
        <taxon>Galloanserae</taxon>
        <taxon>Anseriformes</taxon>
        <taxon>Anatidae</taxon>
        <taxon>Anatinae</taxon>
        <taxon>Anas</taxon>
    </lineage>
</organism>
<dbReference type="GO" id="GO:0046513">
    <property type="term" value="P:ceramide biosynthetic process"/>
    <property type="evidence" value="ECO:0007669"/>
    <property type="project" value="TreeGrafter"/>
</dbReference>
<keyword evidence="11" id="KW-0746">Sphingolipid metabolism</keyword>
<evidence type="ECO:0000256" key="15">
    <source>
        <dbReference type="ARBA" id="ARBA00023315"/>
    </source>
</evidence>
<protein>
    <recommendedName>
        <fullName evidence="6">serine C-palmitoyltransferase</fullName>
        <ecNumber evidence="6">2.3.1.50</ecNumber>
    </recommendedName>
</protein>
<dbReference type="InterPro" id="IPR015422">
    <property type="entry name" value="PyrdxlP-dep_Trfase_small"/>
</dbReference>
<evidence type="ECO:0000256" key="14">
    <source>
        <dbReference type="ARBA" id="ARBA00023136"/>
    </source>
</evidence>
<name>A0A493TB34_ANAPP</name>
<dbReference type="GO" id="GO:0005789">
    <property type="term" value="C:endoplasmic reticulum membrane"/>
    <property type="evidence" value="ECO:0007669"/>
    <property type="project" value="UniProtKB-SubCell"/>
</dbReference>
<dbReference type="FunFam" id="3.90.1150.10:FF:000004">
    <property type="entry name" value="2-amino-3-ketobutyrate coenzyme A ligase"/>
    <property type="match status" value="1"/>
</dbReference>